<evidence type="ECO:0000313" key="2">
    <source>
        <dbReference type="Proteomes" id="UP001366503"/>
    </source>
</evidence>
<comment type="caution">
    <text evidence="1">The sequence shown here is derived from an EMBL/GenBank/DDBJ whole genome shotgun (WGS) entry which is preliminary data.</text>
</comment>
<evidence type="ECO:0000313" key="1">
    <source>
        <dbReference type="EMBL" id="MEI9400938.1"/>
    </source>
</evidence>
<protein>
    <submittedName>
        <fullName evidence="1">Rid family hydrolase</fullName>
    </submittedName>
</protein>
<accession>A0ABU8K7C4</accession>
<proteinExistence type="predicted"/>
<dbReference type="InterPro" id="IPR035959">
    <property type="entry name" value="RutC-like_sf"/>
</dbReference>
<name>A0ABU8K7C4_9HYPH</name>
<keyword evidence="2" id="KW-1185">Reference proteome</keyword>
<dbReference type="EMBL" id="JAPYKO010000001">
    <property type="protein sequence ID" value="MEI9400938.1"/>
    <property type="molecule type" value="Genomic_DNA"/>
</dbReference>
<dbReference type="GO" id="GO:0016787">
    <property type="term" value="F:hydrolase activity"/>
    <property type="evidence" value="ECO:0007669"/>
    <property type="project" value="UniProtKB-KW"/>
</dbReference>
<dbReference type="InterPro" id="IPR006175">
    <property type="entry name" value="YjgF/YER057c/UK114"/>
</dbReference>
<dbReference type="SUPFAM" id="SSF55298">
    <property type="entry name" value="YjgF-like"/>
    <property type="match status" value="1"/>
</dbReference>
<gene>
    <name evidence="1" type="ORF">O7A05_01835</name>
</gene>
<reference evidence="1 2" key="1">
    <citation type="submission" date="2022-12" db="EMBL/GenBank/DDBJ databases">
        <authorList>
            <person name="Muema E."/>
        </authorList>
    </citation>
    <scope>NUCLEOTIDE SEQUENCE [LARGE SCALE GENOMIC DNA]</scope>
    <source>
        <strain evidence="2">1330</strain>
    </source>
</reference>
<dbReference type="Proteomes" id="UP001366503">
    <property type="component" value="Unassembled WGS sequence"/>
</dbReference>
<sequence>MSVAPPVDTMTSEMLRGDIETRTEASPKALKHCLEAADTSLDKVVMVRIYAVNSGFYNAINRVYAKYFAVNPPARVRAGGVMADGV</sequence>
<keyword evidence="1" id="KW-0378">Hydrolase</keyword>
<dbReference type="Pfam" id="PF01042">
    <property type="entry name" value="Ribonuc_L-PSP"/>
    <property type="match status" value="1"/>
</dbReference>
<organism evidence="1 2">
    <name type="scientific">Mesorhizobium argentiipisi</name>
    <dbReference type="NCBI Taxonomy" id="3015175"/>
    <lineage>
        <taxon>Bacteria</taxon>
        <taxon>Pseudomonadati</taxon>
        <taxon>Pseudomonadota</taxon>
        <taxon>Alphaproteobacteria</taxon>
        <taxon>Hyphomicrobiales</taxon>
        <taxon>Phyllobacteriaceae</taxon>
        <taxon>Mesorhizobium</taxon>
    </lineage>
</organism>
<dbReference type="Gene3D" id="3.30.1330.40">
    <property type="entry name" value="RutC-like"/>
    <property type="match status" value="1"/>
</dbReference>